<dbReference type="Pfam" id="PF01168">
    <property type="entry name" value="Ala_racemase_N"/>
    <property type="match status" value="1"/>
</dbReference>
<dbReference type="AlphaFoldDB" id="A0A1L9T5M7"/>
<dbReference type="InterPro" id="IPR001608">
    <property type="entry name" value="Ala_racemase_N"/>
</dbReference>
<evidence type="ECO:0000313" key="5">
    <source>
        <dbReference type="Proteomes" id="UP000184356"/>
    </source>
</evidence>
<accession>A0A1L9T5M7</accession>
<dbReference type="GO" id="GO:0008721">
    <property type="term" value="F:D-serine ammonia-lyase activity"/>
    <property type="evidence" value="ECO:0007669"/>
    <property type="project" value="TreeGrafter"/>
</dbReference>
<gene>
    <name evidence="4" type="ORF">ASPSYDRAFT_136046</name>
</gene>
<dbReference type="SMART" id="SM01119">
    <property type="entry name" value="D-ser_dehydrat"/>
    <property type="match status" value="1"/>
</dbReference>
<proteinExistence type="inferred from homology"/>
<dbReference type="EMBL" id="KV878594">
    <property type="protein sequence ID" value="OJJ54749.1"/>
    <property type="molecule type" value="Genomic_DNA"/>
</dbReference>
<reference evidence="5" key="1">
    <citation type="journal article" date="2017" name="Genome Biol.">
        <title>Comparative genomics reveals high biological diversity and specific adaptations in the industrially and medically important fungal genus Aspergillus.</title>
        <authorList>
            <person name="de Vries R.P."/>
            <person name="Riley R."/>
            <person name="Wiebenga A."/>
            <person name="Aguilar-Osorio G."/>
            <person name="Amillis S."/>
            <person name="Uchima C.A."/>
            <person name="Anderluh G."/>
            <person name="Asadollahi M."/>
            <person name="Askin M."/>
            <person name="Barry K."/>
            <person name="Battaglia E."/>
            <person name="Bayram O."/>
            <person name="Benocci T."/>
            <person name="Braus-Stromeyer S.A."/>
            <person name="Caldana C."/>
            <person name="Canovas D."/>
            <person name="Cerqueira G.C."/>
            <person name="Chen F."/>
            <person name="Chen W."/>
            <person name="Choi C."/>
            <person name="Clum A."/>
            <person name="Dos Santos R.A."/>
            <person name="Damasio A.R."/>
            <person name="Diallinas G."/>
            <person name="Emri T."/>
            <person name="Fekete E."/>
            <person name="Flipphi M."/>
            <person name="Freyberg S."/>
            <person name="Gallo A."/>
            <person name="Gournas C."/>
            <person name="Habgood R."/>
            <person name="Hainaut M."/>
            <person name="Harispe M.L."/>
            <person name="Henrissat B."/>
            <person name="Hilden K.S."/>
            <person name="Hope R."/>
            <person name="Hossain A."/>
            <person name="Karabika E."/>
            <person name="Karaffa L."/>
            <person name="Karanyi Z."/>
            <person name="Krasevec N."/>
            <person name="Kuo A."/>
            <person name="Kusch H."/>
            <person name="LaButti K."/>
            <person name="Lagendijk E.L."/>
            <person name="Lapidus A."/>
            <person name="Levasseur A."/>
            <person name="Lindquist E."/>
            <person name="Lipzen A."/>
            <person name="Logrieco A.F."/>
            <person name="MacCabe A."/>
            <person name="Maekelae M.R."/>
            <person name="Malavazi I."/>
            <person name="Melin P."/>
            <person name="Meyer V."/>
            <person name="Mielnichuk N."/>
            <person name="Miskei M."/>
            <person name="Molnar A.P."/>
            <person name="Mule G."/>
            <person name="Ngan C.Y."/>
            <person name="Orejas M."/>
            <person name="Orosz E."/>
            <person name="Ouedraogo J.P."/>
            <person name="Overkamp K.M."/>
            <person name="Park H.-S."/>
            <person name="Perrone G."/>
            <person name="Piumi F."/>
            <person name="Punt P.J."/>
            <person name="Ram A.F."/>
            <person name="Ramon A."/>
            <person name="Rauscher S."/>
            <person name="Record E."/>
            <person name="Riano-Pachon D.M."/>
            <person name="Robert V."/>
            <person name="Roehrig J."/>
            <person name="Ruller R."/>
            <person name="Salamov A."/>
            <person name="Salih N.S."/>
            <person name="Samson R.A."/>
            <person name="Sandor E."/>
            <person name="Sanguinetti M."/>
            <person name="Schuetze T."/>
            <person name="Sepcic K."/>
            <person name="Shelest E."/>
            <person name="Sherlock G."/>
            <person name="Sophianopoulou V."/>
            <person name="Squina F.M."/>
            <person name="Sun H."/>
            <person name="Susca A."/>
            <person name="Todd R.B."/>
            <person name="Tsang A."/>
            <person name="Unkles S.E."/>
            <person name="van de Wiele N."/>
            <person name="van Rossen-Uffink D."/>
            <person name="Oliveira J.V."/>
            <person name="Vesth T.C."/>
            <person name="Visser J."/>
            <person name="Yu J.-H."/>
            <person name="Zhou M."/>
            <person name="Andersen M.R."/>
            <person name="Archer D.B."/>
            <person name="Baker S.E."/>
            <person name="Benoit I."/>
            <person name="Brakhage A.A."/>
            <person name="Braus G.H."/>
            <person name="Fischer R."/>
            <person name="Frisvad J.C."/>
            <person name="Goldman G.H."/>
            <person name="Houbraken J."/>
            <person name="Oakley B."/>
            <person name="Pocsi I."/>
            <person name="Scazzocchio C."/>
            <person name="Seiboth B."/>
            <person name="vanKuyk P.A."/>
            <person name="Wortman J."/>
            <person name="Dyer P.S."/>
            <person name="Grigoriev I.V."/>
        </authorList>
    </citation>
    <scope>NUCLEOTIDE SEQUENCE [LARGE SCALE GENOMIC DNA]</scope>
    <source>
        <strain evidence="5">CBS 593.65</strain>
    </source>
</reference>
<dbReference type="InterPro" id="IPR042208">
    <property type="entry name" value="D-ser_dehydrat-like_sf"/>
</dbReference>
<dbReference type="GeneID" id="63756815"/>
<dbReference type="OrthoDB" id="20198at2759"/>
<dbReference type="GO" id="GO:0036088">
    <property type="term" value="P:D-serine catabolic process"/>
    <property type="evidence" value="ECO:0007669"/>
    <property type="project" value="TreeGrafter"/>
</dbReference>
<dbReference type="Pfam" id="PF14031">
    <property type="entry name" value="D-ser_dehydrat"/>
    <property type="match status" value="1"/>
</dbReference>
<evidence type="ECO:0000256" key="2">
    <source>
        <dbReference type="ARBA" id="ARBA00023239"/>
    </source>
</evidence>
<dbReference type="Gene3D" id="2.40.37.20">
    <property type="entry name" value="D-serine dehydratase-like domain"/>
    <property type="match status" value="1"/>
</dbReference>
<evidence type="ECO:0000313" key="4">
    <source>
        <dbReference type="EMBL" id="OJJ54749.1"/>
    </source>
</evidence>
<keyword evidence="2" id="KW-0456">Lyase</keyword>
<dbReference type="VEuPathDB" id="FungiDB:ASPSYDRAFT_136046"/>
<keyword evidence="5" id="KW-1185">Reference proteome</keyword>
<dbReference type="RefSeq" id="XP_040698555.1">
    <property type="nucleotide sequence ID" value="XM_040840742.1"/>
</dbReference>
<name>A0A1L9T5M7_9EURO</name>
<dbReference type="Gene3D" id="3.20.20.10">
    <property type="entry name" value="Alanine racemase"/>
    <property type="match status" value="1"/>
</dbReference>
<dbReference type="InterPro" id="IPR026956">
    <property type="entry name" value="D-ser_dehydrat-like_dom"/>
</dbReference>
<feature type="domain" description="D-serine dehydratase-like" evidence="3">
    <location>
        <begin position="320"/>
        <end position="433"/>
    </location>
</feature>
<evidence type="ECO:0000256" key="1">
    <source>
        <dbReference type="ARBA" id="ARBA00005323"/>
    </source>
</evidence>
<evidence type="ECO:0000259" key="3">
    <source>
        <dbReference type="SMART" id="SM01119"/>
    </source>
</evidence>
<dbReference type="InterPro" id="IPR029066">
    <property type="entry name" value="PLP-binding_barrel"/>
</dbReference>
<dbReference type="Proteomes" id="UP000184356">
    <property type="component" value="Unassembled WGS sequence"/>
</dbReference>
<organism evidence="4 5">
    <name type="scientific">Aspergillus sydowii CBS 593.65</name>
    <dbReference type="NCBI Taxonomy" id="1036612"/>
    <lineage>
        <taxon>Eukaryota</taxon>
        <taxon>Fungi</taxon>
        <taxon>Dikarya</taxon>
        <taxon>Ascomycota</taxon>
        <taxon>Pezizomycotina</taxon>
        <taxon>Eurotiomycetes</taxon>
        <taxon>Eurotiomycetidae</taxon>
        <taxon>Eurotiales</taxon>
        <taxon>Aspergillaceae</taxon>
        <taxon>Aspergillus</taxon>
        <taxon>Aspergillus subgen. Nidulantes</taxon>
    </lineage>
</organism>
<dbReference type="SUPFAM" id="SSF51419">
    <property type="entry name" value="PLP-binding barrel"/>
    <property type="match status" value="1"/>
</dbReference>
<dbReference type="PANTHER" id="PTHR28004:SF2">
    <property type="entry name" value="D-SERINE DEHYDRATASE"/>
    <property type="match status" value="1"/>
</dbReference>
<sequence>MASQQELRNVYVGKDVSDVPKPAIVLDQAIIRRHCKDMLRTVKALDVGFRAHVKSHKTNEIAEMQVADQDIPANFIASTVLEIETLVPLLKKLQAENRPVNVLYGIPLVPSQVNRLAKAALAIGKGSVSVMIDHPDQIPHLERFFAITGFPALVYLKVDTGYHRAGLPPTALNKGGLLERLADAEKNGYASLLGVYSHSSLSYGGTTPDQAMAHLASEIVGCKEALEHHLQLLTPGREELVISVGATPQALSSQNLTPGEDIAQSTQAKELKELLHKPLAKDIGVKVKVEIHAGVYPLLDMQQVSTNASWKSSGPEKEIAISVLAEVCSVYNDGERAKPEALLAAGTLALGREPCPSYPGWGVVSSWRQEDTLQGASSRLIVERISQEHSIVSWEGQEPQAQKVPFSVGQVVKIFPNHACVAAAFYAFYFVVDSDRDAGAAEIVDVWVRSRGSDVTESALLSRVQ</sequence>
<protein>
    <recommendedName>
        <fullName evidence="3">D-serine dehydratase-like domain-containing protein</fullName>
    </recommendedName>
</protein>
<comment type="similarity">
    <text evidence="1">Belongs to the DSD1 family.</text>
</comment>
<dbReference type="PANTHER" id="PTHR28004">
    <property type="entry name" value="ZGC:162816-RELATED"/>
    <property type="match status" value="1"/>
</dbReference>
<dbReference type="InterPro" id="IPR051466">
    <property type="entry name" value="D-amino_acid_metab_enzyme"/>
</dbReference>